<dbReference type="PROSITE" id="PS51892">
    <property type="entry name" value="SUBTILASE"/>
    <property type="match status" value="1"/>
</dbReference>
<dbReference type="InterPro" id="IPR050131">
    <property type="entry name" value="Peptidase_S8_subtilisin-like"/>
</dbReference>
<dbReference type="CDD" id="cd02133">
    <property type="entry name" value="PA_C5a_like"/>
    <property type="match status" value="1"/>
</dbReference>
<dbReference type="RefSeq" id="WP_122917647.1">
    <property type="nucleotide sequence ID" value="NZ_RHHQ01000007.1"/>
</dbReference>
<feature type="active site" description="Charge relay system" evidence="9 10">
    <location>
        <position position="470"/>
    </location>
</feature>
<organism evidence="16 17">
    <name type="scientific">Brevibacillus fluminis</name>
    <dbReference type="NCBI Taxonomy" id="511487"/>
    <lineage>
        <taxon>Bacteria</taxon>
        <taxon>Bacillati</taxon>
        <taxon>Bacillota</taxon>
        <taxon>Bacilli</taxon>
        <taxon>Bacillales</taxon>
        <taxon>Paenibacillaceae</taxon>
        <taxon>Brevibacillus</taxon>
    </lineage>
</organism>
<feature type="active site" description="Charge relay system" evidence="9 10">
    <location>
        <position position="96"/>
    </location>
</feature>
<evidence type="ECO:0000256" key="6">
    <source>
        <dbReference type="ARBA" id="ARBA00022737"/>
    </source>
</evidence>
<keyword evidence="7 10" id="KW-0378">Hydrolase</keyword>
<evidence type="ECO:0000256" key="12">
    <source>
        <dbReference type="SAM" id="SignalP"/>
    </source>
</evidence>
<feature type="chain" id="PRO_5039387260" evidence="12">
    <location>
        <begin position="24"/>
        <end position="1241"/>
    </location>
</feature>
<dbReference type="PROSITE" id="PS00137">
    <property type="entry name" value="SUBTILASE_HIS"/>
    <property type="match status" value="1"/>
</dbReference>
<evidence type="ECO:0000313" key="16">
    <source>
        <dbReference type="EMBL" id="RNB90395.1"/>
    </source>
</evidence>
<dbReference type="InterPro" id="IPR023827">
    <property type="entry name" value="Peptidase_S8_Asp-AS"/>
</dbReference>
<dbReference type="Gene3D" id="2.60.40.1710">
    <property type="entry name" value="Subtilisin-like superfamily"/>
    <property type="match status" value="1"/>
</dbReference>
<dbReference type="InterPro" id="IPR000209">
    <property type="entry name" value="Peptidase_S8/S53_dom"/>
</dbReference>
<name>A0A3M8DSH1_9BACL</name>
<feature type="domain" description="PA" evidence="14">
    <location>
        <begin position="325"/>
        <end position="397"/>
    </location>
</feature>
<feature type="active site" description="Charge relay system" evidence="9 10">
    <location>
        <position position="146"/>
    </location>
</feature>
<gene>
    <name evidence="16" type="ORF">EDM56_07730</name>
</gene>
<evidence type="ECO:0000256" key="7">
    <source>
        <dbReference type="ARBA" id="ARBA00022801"/>
    </source>
</evidence>
<evidence type="ECO:0000256" key="10">
    <source>
        <dbReference type="PROSITE-ProRule" id="PRU01240"/>
    </source>
</evidence>
<evidence type="ECO:0000256" key="5">
    <source>
        <dbReference type="ARBA" id="ARBA00022729"/>
    </source>
</evidence>
<evidence type="ECO:0000256" key="9">
    <source>
        <dbReference type="PIRSR" id="PIRSR615500-1"/>
    </source>
</evidence>
<dbReference type="InterPro" id="IPR034216">
    <property type="entry name" value="C5a_Peptidase"/>
</dbReference>
<dbReference type="Pfam" id="PF00082">
    <property type="entry name" value="Peptidase_S8"/>
    <property type="match status" value="1"/>
</dbReference>
<evidence type="ECO:0000259" key="14">
    <source>
        <dbReference type="Pfam" id="PF02225"/>
    </source>
</evidence>
<reference evidence="16 17" key="1">
    <citation type="submission" date="2018-10" db="EMBL/GenBank/DDBJ databases">
        <title>Phylogenomics of Brevibacillus.</title>
        <authorList>
            <person name="Dunlap C."/>
        </authorList>
    </citation>
    <scope>NUCLEOTIDE SEQUENCE [LARGE SCALE GENOMIC DNA]</scope>
    <source>
        <strain evidence="16 17">JCM 15716</strain>
    </source>
</reference>
<dbReference type="InterPro" id="IPR022398">
    <property type="entry name" value="Peptidase_S8_His-AS"/>
</dbReference>
<dbReference type="InterPro" id="IPR046450">
    <property type="entry name" value="PA_dom_sf"/>
</dbReference>
<dbReference type="AlphaFoldDB" id="A0A3M8DSH1"/>
<dbReference type="InterPro" id="IPR003137">
    <property type="entry name" value="PA_domain"/>
</dbReference>
<dbReference type="PROSITE" id="PS00136">
    <property type="entry name" value="SUBTILASE_ASP"/>
    <property type="match status" value="1"/>
</dbReference>
<keyword evidence="8 10" id="KW-0720">Serine protease</keyword>
<dbReference type="SUPFAM" id="SSF52743">
    <property type="entry name" value="Subtilisin-like"/>
    <property type="match status" value="1"/>
</dbReference>
<dbReference type="OrthoDB" id="9798386at2"/>
<comment type="similarity">
    <text evidence="1 10 11">Belongs to the peptidase S8 family.</text>
</comment>
<proteinExistence type="inferred from homology"/>
<dbReference type="PANTHER" id="PTHR43806:SF11">
    <property type="entry name" value="CEREVISIN-RELATED"/>
    <property type="match status" value="1"/>
</dbReference>
<dbReference type="Gene3D" id="2.60.40.4070">
    <property type="match status" value="1"/>
</dbReference>
<evidence type="ECO:0000256" key="1">
    <source>
        <dbReference type="ARBA" id="ARBA00011073"/>
    </source>
</evidence>
<keyword evidence="2" id="KW-0134">Cell wall</keyword>
<keyword evidence="4 10" id="KW-0645">Protease</keyword>
<keyword evidence="5 12" id="KW-0732">Signal</keyword>
<evidence type="ECO:0000256" key="2">
    <source>
        <dbReference type="ARBA" id="ARBA00022512"/>
    </source>
</evidence>
<keyword evidence="17" id="KW-1185">Reference proteome</keyword>
<dbReference type="EMBL" id="RHHQ01000007">
    <property type="protein sequence ID" value="RNB90395.1"/>
    <property type="molecule type" value="Genomic_DNA"/>
</dbReference>
<evidence type="ECO:0000256" key="11">
    <source>
        <dbReference type="RuleBase" id="RU003355"/>
    </source>
</evidence>
<dbReference type="SUPFAM" id="SSF52025">
    <property type="entry name" value="PA domain"/>
    <property type="match status" value="1"/>
</dbReference>
<evidence type="ECO:0000256" key="8">
    <source>
        <dbReference type="ARBA" id="ARBA00022825"/>
    </source>
</evidence>
<dbReference type="InterPro" id="IPR010435">
    <property type="entry name" value="C5a/SBT2-like_Fn3"/>
</dbReference>
<dbReference type="InterPro" id="IPR013783">
    <property type="entry name" value="Ig-like_fold"/>
</dbReference>
<dbReference type="GO" id="GO:0006508">
    <property type="term" value="P:proteolysis"/>
    <property type="evidence" value="ECO:0007669"/>
    <property type="project" value="UniProtKB-KW"/>
</dbReference>
<dbReference type="GO" id="GO:0016020">
    <property type="term" value="C:membrane"/>
    <property type="evidence" value="ECO:0007669"/>
    <property type="project" value="InterPro"/>
</dbReference>
<accession>A0A3M8DSH1</accession>
<dbReference type="PRINTS" id="PR00723">
    <property type="entry name" value="SUBTILISIN"/>
</dbReference>
<feature type="signal peptide" evidence="12">
    <location>
        <begin position="1"/>
        <end position="23"/>
    </location>
</feature>
<dbReference type="PANTHER" id="PTHR43806">
    <property type="entry name" value="PEPTIDASE S8"/>
    <property type="match status" value="1"/>
</dbReference>
<feature type="domain" description="Peptidase S8/S53" evidence="13">
    <location>
        <begin position="87"/>
        <end position="523"/>
    </location>
</feature>
<dbReference type="Gene3D" id="3.50.30.30">
    <property type="match status" value="1"/>
</dbReference>
<evidence type="ECO:0000259" key="13">
    <source>
        <dbReference type="Pfam" id="PF00082"/>
    </source>
</evidence>
<keyword evidence="6" id="KW-0677">Repeat</keyword>
<dbReference type="CDD" id="cd07475">
    <property type="entry name" value="Peptidases_S8_C5a_Peptidase"/>
    <property type="match status" value="1"/>
</dbReference>
<sequence length="1241" mass="134355">MKRQLLCCGAALTSLLLPTSVRPANVADAMTFQSEQQIHNDSPNKITANEWQTLQEVVSEEKLKESAASTLEMIEATKVWHESGVKGEGMLISVIDTGVNPKHVDMAEPRDKRAAKEKANTTAKVISGFNWADRNDVTADVANSQHGMHVAGIAAANGKVKGVAPEAQILSEKVFSNYQGELPSLSESILFAIDDSIAKKADVINLSLGSSAGYVDDSSSEQYAIKKAVDHGVIVVAAAGNDGYFGSDRIMEKNPDYAMVGSPGIAPDALSVASANSTMLAGMSFQVEGVNDLERVVYMVGHPSSGEALNPTQALSKSVDVVYLGKGKKEDYNISVKGKVVLLQRGDTSFDDKLTLAKEAGAVGAIIYNNQSGPLIISANEAKNLPAVSVLKLAGEKMVAALKQGKKVKVNFDGQYAQNKLPFPNGGTVSSFSSWGPTPDLQFKPEITAPGGGILSTVQESDYAVKSGTSMATPHVAGGMALIKQAYIKQGRNLQGRQLVDVLKAAAMNTANPIMDPREIAATSVGGKTGVLPYSPRVQGAGMMQISQAIKTPAIVTDKKGKAGVSLGQIGRTTTFSLYIDNKFGKKPLVYQPKDMFGVMTDLQKEGINWMTEVPIAGAKLTFSPQVVTAAPGQKTEVKVTLTLPPDMKPNTFADGFIQFAPEQSDLPVLKVPFYGFYGDWDEPRVMDAPMWEEGSQEKRTGVKTTWYQDKDNDKWKYRDYLGVNGVAENGSVLVDQSKIAFSPNGDGHYDTAAPSITFLRNAKQVSIDVADSQGKVVRSLVKDEKVTKFDQSRLGIPYYYTEKEEWGWDGKIFSQTKGEYVPAPDGQYQFIIRARIDERNAGWQTLKLPIKVDREAPRVTASISGNRVSWSTRDKDVQGYFLYIDGKKAGGPYSATETGTFIGQGHNRITLVAYDFAGNVTSINVKGRSDISPPTILFPNDLFQQLLVTSQSNVAIRGKVSGEDMLERVRLMINKTPVSVDADGSFQTVLTLPEGLHFVNYSVKDYTGNTREFVQRIIVDKTPPVLTLANDGTEEVFFDGTTKQMLLPIRFLYNDLTYKGRVSVNGNIISSWEEDQLEPPVQKNLATTVTLTEGDNRILVEGRDDAGNTSTMVLHAYADTYSGNLALFREEQRVKYLAKPVAAPGLTVAKQATGGDEGEQTVVSGRMVGAAPFLLTAQYGDKVLDADVNERGEFRLLLPRNRNGGNSCVLRGTDALGRKVEKTITISNQGAKSKQGFQGQ</sequence>
<evidence type="ECO:0000259" key="15">
    <source>
        <dbReference type="Pfam" id="PF06280"/>
    </source>
</evidence>
<evidence type="ECO:0000313" key="17">
    <source>
        <dbReference type="Proteomes" id="UP000271031"/>
    </source>
</evidence>
<protein>
    <submittedName>
        <fullName evidence="16">Serine peptidase</fullName>
    </submittedName>
</protein>
<evidence type="ECO:0000256" key="4">
    <source>
        <dbReference type="ARBA" id="ARBA00022670"/>
    </source>
</evidence>
<dbReference type="Gene3D" id="2.60.40.10">
    <property type="entry name" value="Immunoglobulins"/>
    <property type="match status" value="1"/>
</dbReference>
<dbReference type="InterPro" id="IPR023828">
    <property type="entry name" value="Peptidase_S8_Ser-AS"/>
</dbReference>
<dbReference type="InterPro" id="IPR036852">
    <property type="entry name" value="Peptidase_S8/S53_dom_sf"/>
</dbReference>
<keyword evidence="3" id="KW-0964">Secreted</keyword>
<dbReference type="Proteomes" id="UP000271031">
    <property type="component" value="Unassembled WGS sequence"/>
</dbReference>
<dbReference type="Gene3D" id="3.40.50.200">
    <property type="entry name" value="Peptidase S8/S53 domain"/>
    <property type="match status" value="1"/>
</dbReference>
<dbReference type="GO" id="GO:0004252">
    <property type="term" value="F:serine-type endopeptidase activity"/>
    <property type="evidence" value="ECO:0007669"/>
    <property type="project" value="UniProtKB-UniRule"/>
</dbReference>
<dbReference type="Pfam" id="PF02225">
    <property type="entry name" value="PA"/>
    <property type="match status" value="1"/>
</dbReference>
<comment type="caution">
    <text evidence="16">The sequence shown here is derived from an EMBL/GenBank/DDBJ whole genome shotgun (WGS) entry which is preliminary data.</text>
</comment>
<dbReference type="Pfam" id="PF06280">
    <property type="entry name" value="fn3_5"/>
    <property type="match status" value="1"/>
</dbReference>
<dbReference type="InterPro" id="IPR015500">
    <property type="entry name" value="Peptidase_S8_subtilisin-rel"/>
</dbReference>
<evidence type="ECO:0000256" key="3">
    <source>
        <dbReference type="ARBA" id="ARBA00022525"/>
    </source>
</evidence>
<dbReference type="PROSITE" id="PS00138">
    <property type="entry name" value="SUBTILASE_SER"/>
    <property type="match status" value="1"/>
</dbReference>
<feature type="domain" description="C5a peptidase/Subtilisin-like protease SBT2-like Fn3-like" evidence="15">
    <location>
        <begin position="565"/>
        <end position="674"/>
    </location>
</feature>